<reference evidence="4 5" key="1">
    <citation type="submission" date="2019-10" db="EMBL/GenBank/DDBJ databases">
        <title>Whole genome shotgun sequence of Acrocarpospora corrugata NBRC 13972.</title>
        <authorList>
            <person name="Ichikawa N."/>
            <person name="Kimura A."/>
            <person name="Kitahashi Y."/>
            <person name="Komaki H."/>
            <person name="Oguchi A."/>
        </authorList>
    </citation>
    <scope>NUCLEOTIDE SEQUENCE [LARGE SCALE GENOMIC DNA]</scope>
    <source>
        <strain evidence="4 5">NBRC 13972</strain>
    </source>
</reference>
<dbReference type="Gene3D" id="1.10.1070.20">
    <property type="match status" value="1"/>
</dbReference>
<dbReference type="Proteomes" id="UP000334990">
    <property type="component" value="Unassembled WGS sequence"/>
</dbReference>
<keyword evidence="2" id="KW-0418">Kinase</keyword>
<gene>
    <name evidence="4" type="ORF">Acor_49490</name>
</gene>
<evidence type="ECO:0000313" key="5">
    <source>
        <dbReference type="Proteomes" id="UP000334990"/>
    </source>
</evidence>
<dbReference type="Pfam" id="PF07804">
    <property type="entry name" value="HipA_C"/>
    <property type="match status" value="1"/>
</dbReference>
<keyword evidence="5" id="KW-1185">Reference proteome</keyword>
<evidence type="ECO:0000256" key="1">
    <source>
        <dbReference type="ARBA" id="ARBA00022679"/>
    </source>
</evidence>
<comment type="caution">
    <text evidence="4">The sequence shown here is derived from an EMBL/GenBank/DDBJ whole genome shotgun (WGS) entry which is preliminary data.</text>
</comment>
<dbReference type="InterPro" id="IPR012893">
    <property type="entry name" value="HipA-like_C"/>
</dbReference>
<evidence type="ECO:0000256" key="2">
    <source>
        <dbReference type="ARBA" id="ARBA00022777"/>
    </source>
</evidence>
<organism evidence="4 5">
    <name type="scientific">Acrocarpospora corrugata</name>
    <dbReference type="NCBI Taxonomy" id="35763"/>
    <lineage>
        <taxon>Bacteria</taxon>
        <taxon>Bacillati</taxon>
        <taxon>Actinomycetota</taxon>
        <taxon>Actinomycetes</taxon>
        <taxon>Streptosporangiales</taxon>
        <taxon>Streptosporangiaceae</taxon>
        <taxon>Acrocarpospora</taxon>
    </lineage>
</organism>
<keyword evidence="1" id="KW-0808">Transferase</keyword>
<protein>
    <recommendedName>
        <fullName evidence="3">HipA-like C-terminal domain-containing protein</fullName>
    </recommendedName>
</protein>
<sequence length="150" mass="17021">MARVVNALCPQDIDEYIRRLTTIVVIGNLDAHLKNWTLRYPDGLTTRLSPAYDFVSVSAYQEFRAEELAFPVNGGRIAKLISLDNFRHLADRAHLDVTQVIDTVTQMIAALLDSWPAIKRDLPVPSFVRDHIDQRLTSLPLIPVDDQWPS</sequence>
<dbReference type="GO" id="GO:0016301">
    <property type="term" value="F:kinase activity"/>
    <property type="evidence" value="ECO:0007669"/>
    <property type="project" value="UniProtKB-KW"/>
</dbReference>
<accession>A0A5M3W6S0</accession>
<proteinExistence type="predicted"/>
<evidence type="ECO:0000259" key="3">
    <source>
        <dbReference type="Pfam" id="PF07804"/>
    </source>
</evidence>
<dbReference type="AlphaFoldDB" id="A0A5M3W6S0"/>
<dbReference type="EMBL" id="BLAD01000062">
    <property type="protein sequence ID" value="GES02883.1"/>
    <property type="molecule type" value="Genomic_DNA"/>
</dbReference>
<name>A0A5M3W6S0_9ACTN</name>
<feature type="domain" description="HipA-like C-terminal" evidence="3">
    <location>
        <begin position="2"/>
        <end position="115"/>
    </location>
</feature>
<evidence type="ECO:0000313" key="4">
    <source>
        <dbReference type="EMBL" id="GES02883.1"/>
    </source>
</evidence>